<evidence type="ECO:0000256" key="1">
    <source>
        <dbReference type="SAM" id="Phobius"/>
    </source>
</evidence>
<dbReference type="Proteomes" id="UP001187531">
    <property type="component" value="Unassembled WGS sequence"/>
</dbReference>
<keyword evidence="3" id="KW-1185">Reference proteome</keyword>
<reference evidence="2" key="1">
    <citation type="submission" date="2023-07" db="EMBL/GenBank/DDBJ databases">
        <title>Chromosome-level genome assembly of Artemia franciscana.</title>
        <authorList>
            <person name="Jo E."/>
        </authorList>
    </citation>
    <scope>NUCLEOTIDE SEQUENCE</scope>
    <source>
        <tissue evidence="2">Whole body</tissue>
    </source>
</reference>
<evidence type="ECO:0000313" key="2">
    <source>
        <dbReference type="EMBL" id="KAK2708548.1"/>
    </source>
</evidence>
<dbReference type="EMBL" id="JAVRJZ010000018">
    <property type="protein sequence ID" value="KAK2708548.1"/>
    <property type="molecule type" value="Genomic_DNA"/>
</dbReference>
<keyword evidence="1" id="KW-0812">Transmembrane</keyword>
<sequence length="127" mass="14367">MCKLTRQDLFSLLAIINAVVYLVSIYYELSSLHAKKSKFNITMSLTNTSLLGILLKMERLSESSSCLSLSENGLCTDEELPLPFLSEPESDDDEIEPVIEEFETTENKSFTISGMLRTNYPIEKVLF</sequence>
<gene>
    <name evidence="2" type="ORF">QYM36_014227</name>
</gene>
<feature type="transmembrane region" description="Helical" evidence="1">
    <location>
        <begin position="9"/>
        <end position="27"/>
    </location>
</feature>
<accession>A0AA88HBV8</accession>
<dbReference type="AlphaFoldDB" id="A0AA88HBV8"/>
<comment type="caution">
    <text evidence="2">The sequence shown here is derived from an EMBL/GenBank/DDBJ whole genome shotgun (WGS) entry which is preliminary data.</text>
</comment>
<keyword evidence="1" id="KW-0472">Membrane</keyword>
<proteinExistence type="predicted"/>
<keyword evidence="1" id="KW-1133">Transmembrane helix</keyword>
<evidence type="ECO:0000313" key="3">
    <source>
        <dbReference type="Proteomes" id="UP001187531"/>
    </source>
</evidence>
<organism evidence="2 3">
    <name type="scientific">Artemia franciscana</name>
    <name type="common">Brine shrimp</name>
    <name type="synonym">Artemia sanfranciscana</name>
    <dbReference type="NCBI Taxonomy" id="6661"/>
    <lineage>
        <taxon>Eukaryota</taxon>
        <taxon>Metazoa</taxon>
        <taxon>Ecdysozoa</taxon>
        <taxon>Arthropoda</taxon>
        <taxon>Crustacea</taxon>
        <taxon>Branchiopoda</taxon>
        <taxon>Anostraca</taxon>
        <taxon>Artemiidae</taxon>
        <taxon>Artemia</taxon>
    </lineage>
</organism>
<name>A0AA88HBV8_ARTSF</name>
<protein>
    <submittedName>
        <fullName evidence="2">Uncharacterized protein</fullName>
    </submittedName>
</protein>